<dbReference type="InterPro" id="IPR051082">
    <property type="entry name" value="Pentapeptide-BTB/POZ_domain"/>
</dbReference>
<evidence type="ECO:0000256" key="1">
    <source>
        <dbReference type="SAM" id="MobiDB-lite"/>
    </source>
</evidence>
<gene>
    <name evidence="2" type="ORF">OLX77_02515</name>
</gene>
<reference evidence="2" key="1">
    <citation type="journal article" date="2022" name="bioRxiv">
        <title>Thiovibrio frasassiensisgen. nov., sp. nov., an autotrophic, elemental sulfur disproportionating bacterium isolated from sulfidic karst sediment, and proposal of Thiovibrionaceae fam. nov.</title>
        <authorList>
            <person name="Aronson H."/>
            <person name="Thomas C."/>
            <person name="Bhattacharyya M."/>
            <person name="Eckstein S."/>
            <person name="Jensen S."/>
            <person name="Barco R."/>
            <person name="Macalady J."/>
            <person name="Amend J."/>
        </authorList>
    </citation>
    <scope>NUCLEOTIDE SEQUENCE</scope>
    <source>
        <strain evidence="2">RS19-109</strain>
    </source>
</reference>
<name>A0A9X4MEC7_9BACT</name>
<accession>A0A9X4MEC7</accession>
<feature type="compositionally biased region" description="Polar residues" evidence="1">
    <location>
        <begin position="177"/>
        <end position="192"/>
    </location>
</feature>
<dbReference type="Pfam" id="PF00805">
    <property type="entry name" value="Pentapeptide"/>
    <property type="match status" value="2"/>
</dbReference>
<dbReference type="PROSITE" id="PS51257">
    <property type="entry name" value="PROKAR_LIPOPROTEIN"/>
    <property type="match status" value="1"/>
</dbReference>
<dbReference type="SUPFAM" id="SSF141571">
    <property type="entry name" value="Pentapeptide repeat-like"/>
    <property type="match status" value="1"/>
</dbReference>
<dbReference type="AlphaFoldDB" id="A0A9X4MEC7"/>
<protein>
    <submittedName>
        <fullName evidence="2">Pentapeptide repeat-containing protein</fullName>
    </submittedName>
</protein>
<dbReference type="Proteomes" id="UP001154240">
    <property type="component" value="Unassembled WGS sequence"/>
</dbReference>
<keyword evidence="3" id="KW-1185">Reference proteome</keyword>
<reference evidence="2" key="2">
    <citation type="submission" date="2022-10" db="EMBL/GenBank/DDBJ databases">
        <authorList>
            <person name="Aronson H.S."/>
        </authorList>
    </citation>
    <scope>NUCLEOTIDE SEQUENCE</scope>
    <source>
        <strain evidence="2">RS19-109</strain>
    </source>
</reference>
<dbReference type="Gene3D" id="2.160.20.80">
    <property type="entry name" value="E3 ubiquitin-protein ligase SopA"/>
    <property type="match status" value="1"/>
</dbReference>
<dbReference type="PANTHER" id="PTHR14136">
    <property type="entry name" value="BTB_POZ DOMAIN-CONTAINING PROTEIN KCTD9"/>
    <property type="match status" value="1"/>
</dbReference>
<sequence>MNTQIRYFFLPLALLLFLVAGCGLIKDTTSTPEKSSIREGTKVTGAELLDLLNDNTISLHEYGETATIEMYSNGKMYAVKSKTEKNDGRWSTENDRLCLKFMRWGFGDEICYDVFRKGEEYHLYTESGIRASYFTVNPGVKRGPADKKSSATRKRSSTRATTSPDVVVEEQPAKPVSTPTIQESNQTASPQAASRDLGMIYRGMSQNCPGCNLQGANLAEASLLRANLAGANLSNATLVKANLKWANLKGANLTSADLSGANLAGADLAGANLERADLTGANLEQANLRGATITGAIGLDLKKAIR</sequence>
<dbReference type="EMBL" id="JAPHEH010000001">
    <property type="protein sequence ID" value="MDG4475032.1"/>
    <property type="molecule type" value="Genomic_DNA"/>
</dbReference>
<organism evidence="2 3">
    <name type="scientific">Thiovibrio frasassiensis</name>
    <dbReference type="NCBI Taxonomy" id="2984131"/>
    <lineage>
        <taxon>Bacteria</taxon>
        <taxon>Pseudomonadati</taxon>
        <taxon>Thermodesulfobacteriota</taxon>
        <taxon>Desulfobulbia</taxon>
        <taxon>Desulfobulbales</taxon>
        <taxon>Thiovibrionaceae</taxon>
        <taxon>Thiovibrio</taxon>
    </lineage>
</organism>
<dbReference type="InterPro" id="IPR001646">
    <property type="entry name" value="5peptide_repeat"/>
</dbReference>
<dbReference type="PANTHER" id="PTHR14136:SF17">
    <property type="entry name" value="BTB_POZ DOMAIN-CONTAINING PROTEIN KCTD9"/>
    <property type="match status" value="1"/>
</dbReference>
<proteinExistence type="predicted"/>
<evidence type="ECO:0000313" key="2">
    <source>
        <dbReference type="EMBL" id="MDG4475032.1"/>
    </source>
</evidence>
<feature type="region of interest" description="Disordered" evidence="1">
    <location>
        <begin position="140"/>
        <end position="192"/>
    </location>
</feature>
<evidence type="ECO:0000313" key="3">
    <source>
        <dbReference type="Proteomes" id="UP001154240"/>
    </source>
</evidence>
<comment type="caution">
    <text evidence="2">The sequence shown here is derived from an EMBL/GenBank/DDBJ whole genome shotgun (WGS) entry which is preliminary data.</text>
</comment>
<dbReference type="RefSeq" id="WP_307632008.1">
    <property type="nucleotide sequence ID" value="NZ_JAPHEH010000001.1"/>
</dbReference>